<evidence type="ECO:0000313" key="3">
    <source>
        <dbReference type="Proteomes" id="UP001057375"/>
    </source>
</evidence>
<organism evidence="2 3">
    <name type="scientific">Aduncisulcus paluster</name>
    <dbReference type="NCBI Taxonomy" id="2918883"/>
    <lineage>
        <taxon>Eukaryota</taxon>
        <taxon>Metamonada</taxon>
        <taxon>Carpediemonas-like organisms</taxon>
        <taxon>Aduncisulcus</taxon>
    </lineage>
</organism>
<protein>
    <recommendedName>
        <fullName evidence="4">PH domain-containing protein</fullName>
    </recommendedName>
</protein>
<accession>A0ABQ5KR92</accession>
<dbReference type="SUPFAM" id="SSF50729">
    <property type="entry name" value="PH domain-like"/>
    <property type="match status" value="1"/>
</dbReference>
<keyword evidence="3" id="KW-1185">Reference proteome</keyword>
<dbReference type="EMBL" id="BQXS01010897">
    <property type="protein sequence ID" value="GKT34992.1"/>
    <property type="molecule type" value="Genomic_DNA"/>
</dbReference>
<keyword evidence="1" id="KW-0175">Coiled coil</keyword>
<feature type="coiled-coil region" evidence="1">
    <location>
        <begin position="396"/>
        <end position="423"/>
    </location>
</feature>
<evidence type="ECO:0008006" key="4">
    <source>
        <dbReference type="Google" id="ProtNLM"/>
    </source>
</evidence>
<reference evidence="2" key="1">
    <citation type="submission" date="2022-03" db="EMBL/GenBank/DDBJ databases">
        <title>Draft genome sequence of Aduncisulcus paluster, a free-living microaerophilic Fornicata.</title>
        <authorList>
            <person name="Yuyama I."/>
            <person name="Kume K."/>
            <person name="Tamura T."/>
            <person name="Inagaki Y."/>
            <person name="Hashimoto T."/>
        </authorList>
    </citation>
    <scope>NUCLEOTIDE SEQUENCE</scope>
    <source>
        <strain evidence="2">NY0171</strain>
    </source>
</reference>
<name>A0ABQ5KR92_9EUKA</name>
<dbReference type="Proteomes" id="UP001057375">
    <property type="component" value="Unassembled WGS sequence"/>
</dbReference>
<proteinExistence type="predicted"/>
<sequence>MKRQGKVDCYIEEKWVSGVLFVEKNLLHFTHSHQVLKINLATSKVVASGKNTFIVNGKDENTYSFKTKNSKQCSDWIHTLQCLIWSGFSVSDYRISCSYEDTPCKIEIVNDKRLCLFDEHSEKPFEIWALRPGSTIVRTLSTNRLVFDHGRTLEFSSPTTRDMVYRWLTLNCKKAVVDFSEFVFFRGKTAIIDLGGSYLFIKTTSGVSVALTSLMGVSVNQEGCKLVIERIGDIIFPCERLASLWALLIQSRAQGVDLYLQHFYPITESKEKSAKRYNILLHHIDGTDENISLSIATLENLSVRSLNDFIHVRTGINPENQSIQRKGILFDCQSIKSDPLELFIEHDNSFLLFESESDTSEISQCMKLTNAHQQMKTDFSFLKEGFHRAWKHMKKGEMIEKKMKDLSQQLKEFQGKYDAGEVEFDEAFDFL</sequence>
<evidence type="ECO:0000313" key="2">
    <source>
        <dbReference type="EMBL" id="GKT34992.1"/>
    </source>
</evidence>
<evidence type="ECO:0000256" key="1">
    <source>
        <dbReference type="SAM" id="Coils"/>
    </source>
</evidence>
<gene>
    <name evidence="2" type="ORF">ADUPG1_008246</name>
</gene>
<comment type="caution">
    <text evidence="2">The sequence shown here is derived from an EMBL/GenBank/DDBJ whole genome shotgun (WGS) entry which is preliminary data.</text>
</comment>